<dbReference type="Gene3D" id="1.20.1440.60">
    <property type="entry name" value="23S rRNA-intervening sequence"/>
    <property type="match status" value="1"/>
</dbReference>
<dbReference type="PANTHER" id="PTHR38471:SF2">
    <property type="entry name" value="FOUR HELIX BUNDLE PROTEIN"/>
    <property type="match status" value="1"/>
</dbReference>
<dbReference type="InterPro" id="IPR036583">
    <property type="entry name" value="23S_rRNA_IVS_sf"/>
</dbReference>
<dbReference type="InterPro" id="IPR012657">
    <property type="entry name" value="23S_rRNA-intervening_sequence"/>
</dbReference>
<organism evidence="1 2">
    <name type="scientific">Aquipluma nitroreducens</name>
    <dbReference type="NCBI Taxonomy" id="2010828"/>
    <lineage>
        <taxon>Bacteria</taxon>
        <taxon>Pseudomonadati</taxon>
        <taxon>Bacteroidota</taxon>
        <taxon>Bacteroidia</taxon>
        <taxon>Marinilabiliales</taxon>
        <taxon>Prolixibacteraceae</taxon>
        <taxon>Aquipluma</taxon>
    </lineage>
</organism>
<accession>A0A5K7S4W1</accession>
<proteinExistence type="predicted"/>
<dbReference type="SUPFAM" id="SSF158446">
    <property type="entry name" value="IVS-encoded protein-like"/>
    <property type="match status" value="1"/>
</dbReference>
<dbReference type="AlphaFoldDB" id="A0A5K7S4W1"/>
<dbReference type="PANTHER" id="PTHR38471">
    <property type="entry name" value="FOUR HELIX BUNDLE PROTEIN"/>
    <property type="match status" value="1"/>
</dbReference>
<dbReference type="PIRSF" id="PIRSF035652">
    <property type="entry name" value="CHP02436"/>
    <property type="match status" value="1"/>
</dbReference>
<dbReference type="EMBL" id="AP018694">
    <property type="protein sequence ID" value="BBE16601.1"/>
    <property type="molecule type" value="Genomic_DNA"/>
</dbReference>
<evidence type="ECO:0000313" key="2">
    <source>
        <dbReference type="Proteomes" id="UP001193389"/>
    </source>
</evidence>
<evidence type="ECO:0000313" key="1">
    <source>
        <dbReference type="EMBL" id="BBE16601.1"/>
    </source>
</evidence>
<dbReference type="Proteomes" id="UP001193389">
    <property type="component" value="Chromosome"/>
</dbReference>
<dbReference type="Pfam" id="PF05635">
    <property type="entry name" value="23S_rRNA_IVP"/>
    <property type="match status" value="1"/>
</dbReference>
<reference evidence="1" key="1">
    <citation type="journal article" date="2020" name="Int. J. Syst. Evol. Microbiol.">
        <title>Aquipluma nitroreducens gen. nov. sp. nov., a novel facultatively anaerobic bacterium isolated from a freshwater lake.</title>
        <authorList>
            <person name="Watanabe M."/>
            <person name="Kojima H."/>
            <person name="Fukui M."/>
        </authorList>
    </citation>
    <scope>NUCLEOTIDE SEQUENCE</scope>
    <source>
        <strain evidence="1">MeG22</strain>
    </source>
</reference>
<dbReference type="KEGG" id="anf:AQPE_0741"/>
<protein>
    <recommendedName>
        <fullName evidence="3">Four helix bundle protein</fullName>
    </recommendedName>
</protein>
<name>A0A5K7S4W1_9BACT</name>
<dbReference type="NCBIfam" id="TIGR02436">
    <property type="entry name" value="four helix bundle protein"/>
    <property type="match status" value="1"/>
</dbReference>
<dbReference type="RefSeq" id="WP_318349662.1">
    <property type="nucleotide sequence ID" value="NZ_AP018694.1"/>
</dbReference>
<sequence>MSEKKSIIKDKSFAFAVRAIRLFQYLTEIKKEYVLSKQLLRSGTAIGALVREAQNAESTKDFIHKLGIAQKECDETIYWLELLKETEYINDKEFESINNEANELLKMLRSAIITSKKNL</sequence>
<evidence type="ECO:0008006" key="3">
    <source>
        <dbReference type="Google" id="ProtNLM"/>
    </source>
</evidence>
<gene>
    <name evidence="1" type="ORF">AQPE_0741</name>
</gene>
<keyword evidence="2" id="KW-1185">Reference proteome</keyword>